<proteinExistence type="predicted"/>
<sequence>MDKSKRKKNQRYQSNEMNVPFTVFSKRDLADDGRKPKLKLTKVYKGLGLAYKPSNKDIALLGAKFEKTSLTLVIPQLNKTVLDVSMVVKINDIRLGNVGYFEVDEIIPDITNGRYVKLLVHKTKQPLGLFNEVG</sequence>
<gene>
    <name evidence="1" type="ORF">OIT44_04060</name>
</gene>
<keyword evidence="2" id="KW-1185">Reference proteome</keyword>
<organism evidence="1 2">
    <name type="scientific">Weissella ceti</name>
    <dbReference type="NCBI Taxonomy" id="759620"/>
    <lineage>
        <taxon>Bacteria</taxon>
        <taxon>Bacillati</taxon>
        <taxon>Bacillota</taxon>
        <taxon>Bacilli</taxon>
        <taxon>Lactobacillales</taxon>
        <taxon>Lactobacillaceae</taxon>
        <taxon>Weissella</taxon>
    </lineage>
</organism>
<reference evidence="1 2" key="1">
    <citation type="submission" date="2022-10" db="EMBL/GenBank/DDBJ databases">
        <title>Weissella fermenti sp. nov., isolated from fermented cabbage.</title>
        <authorList>
            <person name="Lee J.K."/>
            <person name="Baek J.H."/>
            <person name="Choi D.G."/>
            <person name="Kim J.M."/>
            <person name="Jeon C.O."/>
        </authorList>
    </citation>
    <scope>NUCLEOTIDE SEQUENCE [LARGE SCALE GENOMIC DNA]</scope>
    <source>
        <strain evidence="1 2">KACC 18534</strain>
    </source>
</reference>
<dbReference type="Proteomes" id="UP001526225">
    <property type="component" value="Unassembled WGS sequence"/>
</dbReference>
<accession>A0ABT3E4A0</accession>
<evidence type="ECO:0000313" key="2">
    <source>
        <dbReference type="Proteomes" id="UP001526225"/>
    </source>
</evidence>
<comment type="caution">
    <text evidence="1">The sequence shown here is derived from an EMBL/GenBank/DDBJ whole genome shotgun (WGS) entry which is preliminary data.</text>
</comment>
<protein>
    <submittedName>
        <fullName evidence="1">Uncharacterized protein</fullName>
    </submittedName>
</protein>
<dbReference type="EMBL" id="JAOZFE010000003">
    <property type="protein sequence ID" value="MCW0953249.1"/>
    <property type="molecule type" value="Genomic_DNA"/>
</dbReference>
<evidence type="ECO:0000313" key="1">
    <source>
        <dbReference type="EMBL" id="MCW0953249.1"/>
    </source>
</evidence>
<dbReference type="RefSeq" id="WP_213409669.1">
    <property type="nucleotide sequence ID" value="NZ_CP074441.1"/>
</dbReference>
<name>A0ABT3E4A0_9LACO</name>